<evidence type="ECO:0000313" key="2">
    <source>
        <dbReference type="Proteomes" id="UP001596514"/>
    </source>
</evidence>
<accession>A0ABW2TE31</accession>
<dbReference type="EMBL" id="JBHTEE010000001">
    <property type="protein sequence ID" value="MFC7606599.1"/>
    <property type="molecule type" value="Genomic_DNA"/>
</dbReference>
<sequence length="96" mass="10755">MNDGPPPELLNSDPKGYAWQVWHDRTPKLVAKIKDVNSYGPKECDALDALLAEIFSGVMEPLGAHAHDREVWAGWGADHQARARTGHYRRQAVHET</sequence>
<organism evidence="1 2">
    <name type="scientific">Streptosporangium amethystogenes subsp. fukuiense</name>
    <dbReference type="NCBI Taxonomy" id="698418"/>
    <lineage>
        <taxon>Bacteria</taxon>
        <taxon>Bacillati</taxon>
        <taxon>Actinomycetota</taxon>
        <taxon>Actinomycetes</taxon>
        <taxon>Streptosporangiales</taxon>
        <taxon>Streptosporangiaceae</taxon>
        <taxon>Streptosporangium</taxon>
    </lineage>
</organism>
<dbReference type="RefSeq" id="WP_386273810.1">
    <property type="nucleotide sequence ID" value="NZ_JBHSIJ010000002.1"/>
</dbReference>
<protein>
    <submittedName>
        <fullName evidence="1">Uncharacterized protein</fullName>
    </submittedName>
</protein>
<proteinExistence type="predicted"/>
<keyword evidence="2" id="KW-1185">Reference proteome</keyword>
<gene>
    <name evidence="1" type="ORF">ACFQVD_41540</name>
</gene>
<evidence type="ECO:0000313" key="1">
    <source>
        <dbReference type="EMBL" id="MFC7606599.1"/>
    </source>
</evidence>
<name>A0ABW2TE31_9ACTN</name>
<dbReference type="Proteomes" id="UP001596514">
    <property type="component" value="Unassembled WGS sequence"/>
</dbReference>
<comment type="caution">
    <text evidence="1">The sequence shown here is derived from an EMBL/GenBank/DDBJ whole genome shotgun (WGS) entry which is preliminary data.</text>
</comment>
<reference evidence="2" key="1">
    <citation type="journal article" date="2019" name="Int. J. Syst. Evol. Microbiol.">
        <title>The Global Catalogue of Microorganisms (GCM) 10K type strain sequencing project: providing services to taxonomists for standard genome sequencing and annotation.</title>
        <authorList>
            <consortium name="The Broad Institute Genomics Platform"/>
            <consortium name="The Broad Institute Genome Sequencing Center for Infectious Disease"/>
            <person name="Wu L."/>
            <person name="Ma J."/>
        </authorList>
    </citation>
    <scope>NUCLEOTIDE SEQUENCE [LARGE SCALE GENOMIC DNA]</scope>
    <source>
        <strain evidence="2">JCM 10083</strain>
    </source>
</reference>